<evidence type="ECO:0000313" key="3">
    <source>
        <dbReference type="EMBL" id="KLI62869.1"/>
    </source>
</evidence>
<keyword evidence="2" id="KW-1134">Transmembrane beta strand</keyword>
<dbReference type="OrthoDB" id="9783100at2"/>
<dbReference type="GO" id="GO:0005886">
    <property type="term" value="C:plasma membrane"/>
    <property type="evidence" value="ECO:0007669"/>
    <property type="project" value="UniProtKB-SubCell"/>
</dbReference>
<dbReference type="SUPFAM" id="SSF56954">
    <property type="entry name" value="Outer membrane efflux proteins (OEP)"/>
    <property type="match status" value="1"/>
</dbReference>
<dbReference type="PROSITE" id="PS51257">
    <property type="entry name" value="PROKAR_LIPOPROTEIN"/>
    <property type="match status" value="1"/>
</dbReference>
<organism evidence="3 4">
    <name type="scientific">Aurantiacibacter marinus</name>
    <dbReference type="NCBI Taxonomy" id="874156"/>
    <lineage>
        <taxon>Bacteria</taxon>
        <taxon>Pseudomonadati</taxon>
        <taxon>Pseudomonadota</taxon>
        <taxon>Alphaproteobacteria</taxon>
        <taxon>Sphingomonadales</taxon>
        <taxon>Erythrobacteraceae</taxon>
        <taxon>Aurantiacibacter</taxon>
    </lineage>
</organism>
<dbReference type="InterPro" id="IPR010131">
    <property type="entry name" value="MdtP/NodT-like"/>
</dbReference>
<keyword evidence="2" id="KW-0812">Transmembrane</keyword>
<dbReference type="NCBIfam" id="TIGR01845">
    <property type="entry name" value="outer_NodT"/>
    <property type="match status" value="1"/>
</dbReference>
<dbReference type="InterPro" id="IPR003423">
    <property type="entry name" value="OMP_efflux"/>
</dbReference>
<dbReference type="Pfam" id="PF02321">
    <property type="entry name" value="OEP"/>
    <property type="match status" value="2"/>
</dbReference>
<keyword evidence="2" id="KW-0564">Palmitate</keyword>
<dbReference type="Proteomes" id="UP000053455">
    <property type="component" value="Unassembled WGS sequence"/>
</dbReference>
<dbReference type="AlphaFoldDB" id="A0A0H0XKL6"/>
<sequence>MRTPAILSALLPAMALGACVAGPPPEIATPAPALPAEFLFAAGSSTDASVAQLLPHDDPAYQALSSQALSGSPSLAEAIARIDQARAGAARASAGRLPEAGMNGSVTGSRQNINIPANSPFSIETEQISYSANLVASWDPDIFGVLREQERAAVARIDAAQAGAAAVQLALLAEIAGTVIDWRTIEARETALQRDLEAALELVRLSRVREDAGIAPGFDRVRAESAAASSRSRLASLASERNRLAGRLVTLTAQPMRQVLDALALPAPLLTLPAVPAAAPSLLLTNRPDVLRAAANLAAEDAELAATVRSRFPKFDLSAALGLLSFDLGDLLDEDSIVGSLAASVAAPLLDFGRLEAEIDGAAAQKRAAFQAYRGAVYNALGEAETSYGLVASTDAEAGFAIAERDSAERSARLANTRFEAGLADFLTVLDARRVADASGERAAAAIGRARRARVLLWQSLGGDRQTD</sequence>
<keyword evidence="2" id="KW-0449">Lipoprotein</keyword>
<keyword evidence="4" id="KW-1185">Reference proteome</keyword>
<comment type="subcellular location">
    <subcellularLocation>
        <location evidence="2">Cell membrane</location>
        <topology evidence="2">Lipid-anchor</topology>
    </subcellularLocation>
</comment>
<dbReference type="PATRIC" id="fig|874156.12.peg.2548"/>
<feature type="signal peptide" evidence="2">
    <location>
        <begin position="1"/>
        <end position="20"/>
    </location>
</feature>
<dbReference type="Gene3D" id="1.20.1600.10">
    <property type="entry name" value="Outer membrane efflux proteins (OEP)"/>
    <property type="match status" value="1"/>
</dbReference>
<comment type="caution">
    <text evidence="3">The sequence shown here is derived from an EMBL/GenBank/DDBJ whole genome shotgun (WGS) entry which is preliminary data.</text>
</comment>
<proteinExistence type="inferred from homology"/>
<keyword evidence="2" id="KW-0472">Membrane</keyword>
<evidence type="ECO:0000256" key="2">
    <source>
        <dbReference type="RuleBase" id="RU362097"/>
    </source>
</evidence>
<dbReference type="PANTHER" id="PTHR30203">
    <property type="entry name" value="OUTER MEMBRANE CATION EFFLUX PROTEIN"/>
    <property type="match status" value="1"/>
</dbReference>
<dbReference type="Gene3D" id="2.20.200.10">
    <property type="entry name" value="Outer membrane efflux proteins (OEP)"/>
    <property type="match status" value="1"/>
</dbReference>
<name>A0A0H0XKL6_9SPHN</name>
<keyword evidence="2" id="KW-0732">Signal</keyword>
<dbReference type="GO" id="GO:0015562">
    <property type="term" value="F:efflux transmembrane transporter activity"/>
    <property type="evidence" value="ECO:0007669"/>
    <property type="project" value="InterPro"/>
</dbReference>
<evidence type="ECO:0000256" key="1">
    <source>
        <dbReference type="ARBA" id="ARBA00007613"/>
    </source>
</evidence>
<evidence type="ECO:0000313" key="4">
    <source>
        <dbReference type="Proteomes" id="UP000053455"/>
    </source>
</evidence>
<dbReference type="PANTHER" id="PTHR30203:SF33">
    <property type="entry name" value="BLR4455 PROTEIN"/>
    <property type="match status" value="1"/>
</dbReference>
<protein>
    <submittedName>
        <fullName evidence="3">Multidrug transporter</fullName>
    </submittedName>
</protein>
<comment type="similarity">
    <text evidence="1 2">Belongs to the outer membrane factor (OMF) (TC 1.B.17) family.</text>
</comment>
<gene>
    <name evidence="3" type="ORF">AAV99_12385</name>
</gene>
<accession>A0A0H0XKL6</accession>
<reference evidence="3 4" key="1">
    <citation type="submission" date="2015-04" db="EMBL/GenBank/DDBJ databases">
        <title>The draft genome sequence of Erythrobacter marinus HWDM-33.</title>
        <authorList>
            <person name="Zhuang L."/>
            <person name="Liu Y."/>
            <person name="Shao Z."/>
        </authorList>
    </citation>
    <scope>NUCLEOTIDE SEQUENCE [LARGE SCALE GENOMIC DNA]</scope>
    <source>
        <strain evidence="3 4">HWDM-33</strain>
    </source>
</reference>
<dbReference type="EMBL" id="LBHU01000004">
    <property type="protein sequence ID" value="KLI62869.1"/>
    <property type="molecule type" value="Genomic_DNA"/>
</dbReference>
<dbReference type="STRING" id="874156.GCA_001021555_02560"/>
<feature type="chain" id="PRO_5005118386" evidence="2">
    <location>
        <begin position="21"/>
        <end position="468"/>
    </location>
</feature>
<dbReference type="RefSeq" id="WP_047094386.1">
    <property type="nucleotide sequence ID" value="NZ_LBHU01000004.1"/>
</dbReference>